<name>A0AAW5F861_CLOSY</name>
<protein>
    <recommendedName>
        <fullName evidence="2">Biotin transporter</fullName>
    </recommendedName>
</protein>
<evidence type="ECO:0000256" key="3">
    <source>
        <dbReference type="SAM" id="Phobius"/>
    </source>
</evidence>
<dbReference type="EMBL" id="JAINVB010000001">
    <property type="protein sequence ID" value="MCK0088102.1"/>
    <property type="molecule type" value="Genomic_DNA"/>
</dbReference>
<keyword evidence="3" id="KW-0812">Transmembrane</keyword>
<comment type="caution">
    <text evidence="4">The sequence shown here is derived from an EMBL/GenBank/DDBJ whole genome shotgun (WGS) entry which is preliminary data.</text>
</comment>
<feature type="transmembrane region" description="Helical" evidence="3">
    <location>
        <begin position="115"/>
        <end position="136"/>
    </location>
</feature>
<feature type="transmembrane region" description="Helical" evidence="3">
    <location>
        <begin position="7"/>
        <end position="26"/>
    </location>
</feature>
<organism evidence="4 5">
    <name type="scientific">Clostridium symbiosum</name>
    <name type="common">Bacteroides symbiosus</name>
    <dbReference type="NCBI Taxonomy" id="1512"/>
    <lineage>
        <taxon>Bacteria</taxon>
        <taxon>Bacillati</taxon>
        <taxon>Bacillota</taxon>
        <taxon>Clostridia</taxon>
        <taxon>Lachnospirales</taxon>
        <taxon>Lachnospiraceae</taxon>
        <taxon>Otoolea</taxon>
    </lineage>
</organism>
<evidence type="ECO:0000313" key="5">
    <source>
        <dbReference type="Proteomes" id="UP001203136"/>
    </source>
</evidence>
<keyword evidence="3" id="KW-1133">Transmembrane helix</keyword>
<keyword evidence="2" id="KW-1003">Cell membrane</keyword>
<dbReference type="AlphaFoldDB" id="A0AAW5F861"/>
<dbReference type="PANTHER" id="PTHR34295:SF1">
    <property type="entry name" value="BIOTIN TRANSPORTER BIOY"/>
    <property type="match status" value="1"/>
</dbReference>
<dbReference type="PANTHER" id="PTHR34295">
    <property type="entry name" value="BIOTIN TRANSPORTER BIOY"/>
    <property type="match status" value="1"/>
</dbReference>
<evidence type="ECO:0000256" key="1">
    <source>
        <dbReference type="ARBA" id="ARBA00010692"/>
    </source>
</evidence>
<dbReference type="RefSeq" id="WP_024739635.1">
    <property type="nucleotide sequence ID" value="NZ_JAINVB010000001.1"/>
</dbReference>
<dbReference type="PIRSF" id="PIRSF016661">
    <property type="entry name" value="BioY"/>
    <property type="match status" value="1"/>
</dbReference>
<comment type="subcellular location">
    <subcellularLocation>
        <location evidence="2">Cell membrane</location>
        <topology evidence="2">Multi-pass membrane protein</topology>
    </subcellularLocation>
</comment>
<proteinExistence type="inferred from homology"/>
<reference evidence="4" key="1">
    <citation type="journal article" date="2022" name="Cell Host Microbe">
        <title>Colonization of the live biotherapeutic product VE303 and modulation of the microbiota and metabolites in healthy volunteers.</title>
        <authorList>
            <person name="Dsouza M."/>
            <person name="Menon R."/>
            <person name="Crossette E."/>
            <person name="Bhattarai S.K."/>
            <person name="Schneider J."/>
            <person name="Kim Y.G."/>
            <person name="Reddy S."/>
            <person name="Caballero S."/>
            <person name="Felix C."/>
            <person name="Cornacchione L."/>
            <person name="Hendrickson J."/>
            <person name="Watson A.R."/>
            <person name="Minot S.S."/>
            <person name="Greenfield N."/>
            <person name="Schopf L."/>
            <person name="Szabady R."/>
            <person name="Patarroyo J."/>
            <person name="Smith W."/>
            <person name="Harrison P."/>
            <person name="Kuijper E.J."/>
            <person name="Kelly C.P."/>
            <person name="Olle B."/>
            <person name="Bobilev D."/>
            <person name="Silber J.L."/>
            <person name="Bucci V."/>
            <person name="Roberts B."/>
            <person name="Faith J."/>
            <person name="Norman J.M."/>
        </authorList>
    </citation>
    <scope>NUCLEOTIDE SEQUENCE</scope>
    <source>
        <strain evidence="4">VE303-04</strain>
    </source>
</reference>
<dbReference type="GO" id="GO:0015225">
    <property type="term" value="F:biotin transmembrane transporter activity"/>
    <property type="evidence" value="ECO:0007669"/>
    <property type="project" value="UniProtKB-UniRule"/>
</dbReference>
<evidence type="ECO:0000313" key="4">
    <source>
        <dbReference type="EMBL" id="MCK0088102.1"/>
    </source>
</evidence>
<accession>A0AAW5F861</accession>
<feature type="transmembrane region" description="Helical" evidence="3">
    <location>
        <begin position="148"/>
        <end position="173"/>
    </location>
</feature>
<feature type="transmembrane region" description="Helical" evidence="3">
    <location>
        <begin position="56"/>
        <end position="73"/>
    </location>
</feature>
<comment type="similarity">
    <text evidence="1 2">Belongs to the BioY family.</text>
</comment>
<dbReference type="Proteomes" id="UP001203136">
    <property type="component" value="Unassembled WGS sequence"/>
</dbReference>
<dbReference type="Pfam" id="PF02632">
    <property type="entry name" value="BioY"/>
    <property type="match status" value="1"/>
</dbReference>
<keyword evidence="2" id="KW-0813">Transport</keyword>
<evidence type="ECO:0000256" key="2">
    <source>
        <dbReference type="PIRNR" id="PIRNR016661"/>
    </source>
</evidence>
<keyword evidence="2 3" id="KW-0472">Membrane</keyword>
<dbReference type="Gene3D" id="1.10.1760.20">
    <property type="match status" value="1"/>
</dbReference>
<dbReference type="InterPro" id="IPR003784">
    <property type="entry name" value="BioY"/>
</dbReference>
<feature type="transmembrane region" description="Helical" evidence="3">
    <location>
        <begin position="85"/>
        <end position="103"/>
    </location>
</feature>
<gene>
    <name evidence="4" type="ORF">K5I21_19945</name>
</gene>
<sequence>MRQRLNVRDMTVCALFTTLTAVGAFIKIPVPVVPFTLQFLFTTMAGLLLGKRLGALSVAVYVALGLAGLPIFAEGGGLGYLFRPSFGYLIGFCAGAWVTGAIAEKGGRKPGFGRLLAANFAGLFVVYLFGMVYYYVIGNYVIDSPIGIWPLFLYCFLLAVPGDIALCILGAALGRRIIPVLGIEVRRNGKQATAGLKE</sequence>
<dbReference type="GO" id="GO:0005886">
    <property type="term" value="C:plasma membrane"/>
    <property type="evidence" value="ECO:0007669"/>
    <property type="project" value="UniProtKB-SubCell"/>
</dbReference>